<dbReference type="SUPFAM" id="SSF140453">
    <property type="entry name" value="EsxAB dimer-like"/>
    <property type="match status" value="1"/>
</dbReference>
<dbReference type="OrthoDB" id="7343197at2"/>
<keyword evidence="5" id="KW-1185">Reference proteome</keyword>
<dbReference type="InterPro" id="IPR049082">
    <property type="entry name" value="T7SS_signal"/>
</dbReference>
<evidence type="ECO:0000256" key="1">
    <source>
        <dbReference type="SAM" id="MobiDB-lite"/>
    </source>
</evidence>
<keyword evidence="2" id="KW-1133">Transmembrane helix</keyword>
<reference evidence="4" key="1">
    <citation type="submission" date="2019-09" db="EMBL/GenBank/DDBJ databases">
        <authorList>
            <person name="Li J."/>
        </authorList>
    </citation>
    <scope>NUCLEOTIDE SEQUENCE [LARGE SCALE GENOMIC DNA]</scope>
    <source>
        <strain evidence="4">NRBC 14897</strain>
    </source>
</reference>
<proteinExistence type="predicted"/>
<feature type="region of interest" description="Disordered" evidence="1">
    <location>
        <begin position="110"/>
        <end position="151"/>
    </location>
</feature>
<dbReference type="Proteomes" id="UP001515100">
    <property type="component" value="Unassembled WGS sequence"/>
</dbReference>
<accession>A0A641AME4</accession>
<evidence type="ECO:0000259" key="3">
    <source>
        <dbReference type="Pfam" id="PF21725"/>
    </source>
</evidence>
<feature type="transmembrane region" description="Helical" evidence="2">
    <location>
        <begin position="227"/>
        <end position="258"/>
    </location>
</feature>
<dbReference type="RefSeq" id="WP_129182938.1">
    <property type="nucleotide sequence ID" value="NZ_JAGIOG010000001.1"/>
</dbReference>
<evidence type="ECO:0000256" key="2">
    <source>
        <dbReference type="SAM" id="Phobius"/>
    </source>
</evidence>
<sequence length="454" mass="47222">MSSRRTAEWHLVGRDRDPVPADMADVEHVAKDFKDRGTVMNEAADTLKSLAGLDGWTGDAAKKFAEKADEAHGDLAKAADKYTGAATALYTFADDVDTARTKTWTAVKAAEQAKRDQDANQGSLLDGVDDPTDAQKEADKQRGKDREAAASALGQARTDLDNAMDDLATAASNAAARINKASEKFKDSKMDNIKGFVAAAIDVLNVIAIVILAVVIVILIVATCGGFLGVVLAAGGIIGTLMTIGTVVGAAIFALTFVQMLMGEASFGDLLISSLGVIGGPIGKLGGKLAAPALARMTTLARTSAELGARGSLSYRIAGAVQRIPIGPLRTGLREFQQGLVDDAIRAVDDRLVSVATKPRPIGVVTGFDGATEMLGNLRALTNMADQLPADVSAIRRAIAVHTAGGTATFAGQGNDIKGFGESLGNTLDNLQNLPDVFTIEAPDRPTTIVPVGR</sequence>
<comment type="caution">
    <text evidence="4">The sequence shown here is derived from an EMBL/GenBank/DDBJ whole genome shotgun (WGS) entry which is preliminary data.</text>
</comment>
<protein>
    <recommendedName>
        <fullName evidence="3">Putative T7SS secretion signal domain-containing protein</fullName>
    </recommendedName>
</protein>
<dbReference type="Gene3D" id="1.10.287.1060">
    <property type="entry name" value="ESAT-6-like"/>
    <property type="match status" value="1"/>
</dbReference>
<feature type="transmembrane region" description="Helical" evidence="2">
    <location>
        <begin position="196"/>
        <end position="221"/>
    </location>
</feature>
<feature type="compositionally biased region" description="Basic and acidic residues" evidence="1">
    <location>
        <begin position="133"/>
        <end position="148"/>
    </location>
</feature>
<name>A0A641AME4_9ACTN</name>
<dbReference type="AlphaFoldDB" id="A0A641AME4"/>
<gene>
    <name evidence="4" type="ORF">ESP62_007950</name>
</gene>
<dbReference type="Pfam" id="PF21725">
    <property type="entry name" value="T7SS_signal"/>
    <property type="match status" value="1"/>
</dbReference>
<dbReference type="EMBL" id="SDPP02000002">
    <property type="protein sequence ID" value="KAA1378299.1"/>
    <property type="molecule type" value="Genomic_DNA"/>
</dbReference>
<keyword evidence="2" id="KW-0812">Transmembrane</keyword>
<evidence type="ECO:0000313" key="4">
    <source>
        <dbReference type="EMBL" id="KAA1378299.1"/>
    </source>
</evidence>
<keyword evidence="2" id="KW-0472">Membrane</keyword>
<dbReference type="InterPro" id="IPR036689">
    <property type="entry name" value="ESAT-6-like_sf"/>
</dbReference>
<feature type="domain" description="Putative T7SS secretion signal" evidence="3">
    <location>
        <begin position="22"/>
        <end position="183"/>
    </location>
</feature>
<evidence type="ECO:0000313" key="5">
    <source>
        <dbReference type="Proteomes" id="UP001515100"/>
    </source>
</evidence>
<organism evidence="4 5">
    <name type="scientific">Aeromicrobium fastidiosum</name>
    <dbReference type="NCBI Taxonomy" id="52699"/>
    <lineage>
        <taxon>Bacteria</taxon>
        <taxon>Bacillati</taxon>
        <taxon>Actinomycetota</taxon>
        <taxon>Actinomycetes</taxon>
        <taxon>Propionibacteriales</taxon>
        <taxon>Nocardioidaceae</taxon>
        <taxon>Aeromicrobium</taxon>
    </lineage>
</organism>